<sequence length="109" mass="12688">MDEKTDFNTIAIFQNLIPEEAENLNCKYMSNDDWDNLCKKKFIERFSPPEPQKHFLPKNNFEKSVAEDLHKSYSANHWKVIRELFQVLGFTGIDDRCILSGDTASESLT</sequence>
<accession>A0A9W4WUM0</accession>
<proteinExistence type="predicted"/>
<protein>
    <submittedName>
        <fullName evidence="1">13769_t:CDS:1</fullName>
    </submittedName>
</protein>
<dbReference type="EMBL" id="CAMKVN010004448">
    <property type="protein sequence ID" value="CAI2187095.1"/>
    <property type="molecule type" value="Genomic_DNA"/>
</dbReference>
<dbReference type="Proteomes" id="UP001153678">
    <property type="component" value="Unassembled WGS sequence"/>
</dbReference>
<comment type="caution">
    <text evidence="1">The sequence shown here is derived from an EMBL/GenBank/DDBJ whole genome shotgun (WGS) entry which is preliminary data.</text>
</comment>
<keyword evidence="2" id="KW-1185">Reference proteome</keyword>
<dbReference type="OrthoDB" id="2311426at2759"/>
<organism evidence="1 2">
    <name type="scientific">Funneliformis geosporum</name>
    <dbReference type="NCBI Taxonomy" id="1117311"/>
    <lineage>
        <taxon>Eukaryota</taxon>
        <taxon>Fungi</taxon>
        <taxon>Fungi incertae sedis</taxon>
        <taxon>Mucoromycota</taxon>
        <taxon>Glomeromycotina</taxon>
        <taxon>Glomeromycetes</taxon>
        <taxon>Glomerales</taxon>
        <taxon>Glomeraceae</taxon>
        <taxon>Funneliformis</taxon>
    </lineage>
</organism>
<gene>
    <name evidence="1" type="ORF">FWILDA_LOCUS12904</name>
</gene>
<name>A0A9W4WUM0_9GLOM</name>
<evidence type="ECO:0000313" key="2">
    <source>
        <dbReference type="Proteomes" id="UP001153678"/>
    </source>
</evidence>
<evidence type="ECO:0000313" key="1">
    <source>
        <dbReference type="EMBL" id="CAI2187095.1"/>
    </source>
</evidence>
<dbReference type="AlphaFoldDB" id="A0A9W4WUM0"/>
<reference evidence="1" key="1">
    <citation type="submission" date="2022-08" db="EMBL/GenBank/DDBJ databases">
        <authorList>
            <person name="Kallberg Y."/>
            <person name="Tangrot J."/>
            <person name="Rosling A."/>
        </authorList>
    </citation>
    <scope>NUCLEOTIDE SEQUENCE</scope>
    <source>
        <strain evidence="1">Wild A</strain>
    </source>
</reference>